<dbReference type="Gene3D" id="3.40.50.720">
    <property type="entry name" value="NAD(P)-binding Rossmann-like Domain"/>
    <property type="match status" value="1"/>
</dbReference>
<evidence type="ECO:0000259" key="2">
    <source>
        <dbReference type="Pfam" id="PF13478"/>
    </source>
</evidence>
<evidence type="ECO:0000313" key="4">
    <source>
        <dbReference type="Proteomes" id="UP000295210"/>
    </source>
</evidence>
<organism evidence="3 4">
    <name type="scientific">Acidipila rosea</name>
    <dbReference type="NCBI Taxonomy" id="768535"/>
    <lineage>
        <taxon>Bacteria</taxon>
        <taxon>Pseudomonadati</taxon>
        <taxon>Acidobacteriota</taxon>
        <taxon>Terriglobia</taxon>
        <taxon>Terriglobales</taxon>
        <taxon>Acidobacteriaceae</taxon>
        <taxon>Acidipila</taxon>
    </lineage>
</organism>
<proteinExistence type="predicted"/>
<protein>
    <submittedName>
        <fullName evidence="3">Xanthine/CO dehydrogenase XdhC/CoxF family maturation factor</fullName>
    </submittedName>
</protein>
<sequence length="344" mass="36710">MLALWRAAKARGEDICVATVVGVSGSAYRKPGTRMLITSGGSRSGTISGGCLESEVGKRAWWLTSHGAALESYNSFFDEDTQTMQGLGCGGTVTLLLERGPAADAAMLALACAVELRNPVVLVYSLHPSPGLLHCESATHDVFFSTEYFRGVETAFAERRSFTVEEPGRKLFIEYLAPPPAVWIFGAGDDAMPLAELANSLDWHVTVADGRSHLARAERFPSARVLTLDLTQLDLTIKPEDAAVVMTHSYEQDRRLLPALLSVAPRYLGVLGPRKRTAQLIREAAAKLGLAEADCMTRLHSPAGLNLGGASPAAVALSIVAEMQSHFAGRAAAFSRNSAEAICV</sequence>
<accession>A0A4R1L377</accession>
<dbReference type="InterPro" id="IPR052698">
    <property type="entry name" value="MoCofactor_Util/Proc"/>
</dbReference>
<reference evidence="3 4" key="1">
    <citation type="submission" date="2019-03" db="EMBL/GenBank/DDBJ databases">
        <title>Genomic Encyclopedia of Type Strains, Phase IV (KMG-IV): sequencing the most valuable type-strain genomes for metagenomic binning, comparative biology and taxonomic classification.</title>
        <authorList>
            <person name="Goeker M."/>
        </authorList>
    </citation>
    <scope>NUCLEOTIDE SEQUENCE [LARGE SCALE GENOMIC DNA]</scope>
    <source>
        <strain evidence="3 4">DSM 103428</strain>
    </source>
</reference>
<dbReference type="PANTHER" id="PTHR30388:SF6">
    <property type="entry name" value="XANTHINE DEHYDROGENASE SUBUNIT A-RELATED"/>
    <property type="match status" value="1"/>
</dbReference>
<dbReference type="AlphaFoldDB" id="A0A4R1L377"/>
<feature type="domain" description="XdhC Rossmann" evidence="2">
    <location>
        <begin position="182"/>
        <end position="323"/>
    </location>
</feature>
<keyword evidence="4" id="KW-1185">Reference proteome</keyword>
<dbReference type="Pfam" id="PF13478">
    <property type="entry name" value="XdhC_C"/>
    <property type="match status" value="1"/>
</dbReference>
<name>A0A4R1L377_9BACT</name>
<evidence type="ECO:0000259" key="1">
    <source>
        <dbReference type="Pfam" id="PF02625"/>
    </source>
</evidence>
<dbReference type="InterPro" id="IPR027051">
    <property type="entry name" value="XdhC_Rossmann_dom"/>
</dbReference>
<gene>
    <name evidence="3" type="ORF">C7378_2057</name>
</gene>
<dbReference type="OrthoDB" id="9773039at2"/>
<feature type="domain" description="XdhC- CoxI" evidence="1">
    <location>
        <begin position="10"/>
        <end position="73"/>
    </location>
</feature>
<dbReference type="Proteomes" id="UP000295210">
    <property type="component" value="Unassembled WGS sequence"/>
</dbReference>
<dbReference type="PANTHER" id="PTHR30388">
    <property type="entry name" value="ALDEHYDE OXIDOREDUCTASE MOLYBDENUM COFACTOR ASSEMBLY PROTEIN"/>
    <property type="match status" value="1"/>
</dbReference>
<dbReference type="InterPro" id="IPR003777">
    <property type="entry name" value="XdhC_CoxI"/>
</dbReference>
<dbReference type="EMBL" id="SMGK01000003">
    <property type="protein sequence ID" value="TCK72478.1"/>
    <property type="molecule type" value="Genomic_DNA"/>
</dbReference>
<evidence type="ECO:0000313" key="3">
    <source>
        <dbReference type="EMBL" id="TCK72478.1"/>
    </source>
</evidence>
<comment type="caution">
    <text evidence="3">The sequence shown here is derived from an EMBL/GenBank/DDBJ whole genome shotgun (WGS) entry which is preliminary data.</text>
</comment>
<dbReference type="RefSeq" id="WP_131995830.1">
    <property type="nucleotide sequence ID" value="NZ_SMGK01000003.1"/>
</dbReference>
<dbReference type="Pfam" id="PF02625">
    <property type="entry name" value="XdhC_CoxI"/>
    <property type="match status" value="1"/>
</dbReference>